<dbReference type="Proteomes" id="UP000244912">
    <property type="component" value="Unassembled WGS sequence"/>
</dbReference>
<keyword evidence="3" id="KW-1185">Reference proteome</keyword>
<dbReference type="EMBL" id="ONZF01000016">
    <property type="protein sequence ID" value="SPJ26287.1"/>
    <property type="molecule type" value="Genomic_DNA"/>
</dbReference>
<gene>
    <name evidence="2" type="ORF">PAA8504_04144</name>
</gene>
<evidence type="ECO:0008006" key="4">
    <source>
        <dbReference type="Google" id="ProtNLM"/>
    </source>
</evidence>
<sequence length="108" mass="11804">MRRALILLPFLAACVAPEASVPDVSTRHFASTESAGNGARWHIFLFDPSAPRDLDTRIALARRAIEADPACRWIGASRAEIATRTAEQGERYAESVLAAPVRCDTRRA</sequence>
<evidence type="ECO:0000313" key="3">
    <source>
        <dbReference type="Proteomes" id="UP000244912"/>
    </source>
</evidence>
<dbReference type="OrthoDB" id="7870381at2"/>
<proteinExistence type="predicted"/>
<accession>A0A2R8C1I6</accession>
<organism evidence="2 3">
    <name type="scientific">Palleronia abyssalis</name>
    <dbReference type="NCBI Taxonomy" id="1501240"/>
    <lineage>
        <taxon>Bacteria</taxon>
        <taxon>Pseudomonadati</taxon>
        <taxon>Pseudomonadota</taxon>
        <taxon>Alphaproteobacteria</taxon>
        <taxon>Rhodobacterales</taxon>
        <taxon>Roseobacteraceae</taxon>
        <taxon>Palleronia</taxon>
    </lineage>
</organism>
<protein>
    <recommendedName>
        <fullName evidence="4">Lipoprotein</fullName>
    </recommendedName>
</protein>
<feature type="chain" id="PRO_5015336443" description="Lipoprotein" evidence="1">
    <location>
        <begin position="20"/>
        <end position="108"/>
    </location>
</feature>
<feature type="signal peptide" evidence="1">
    <location>
        <begin position="1"/>
        <end position="19"/>
    </location>
</feature>
<evidence type="ECO:0000313" key="2">
    <source>
        <dbReference type="EMBL" id="SPJ26287.1"/>
    </source>
</evidence>
<reference evidence="2 3" key="1">
    <citation type="submission" date="2018-03" db="EMBL/GenBank/DDBJ databases">
        <authorList>
            <person name="Keele B.F."/>
        </authorList>
    </citation>
    <scope>NUCLEOTIDE SEQUENCE [LARGE SCALE GENOMIC DNA]</scope>
    <source>
        <strain evidence="2 3">CECT 8504</strain>
    </source>
</reference>
<name>A0A2R8C1I6_9RHOB</name>
<dbReference type="AlphaFoldDB" id="A0A2R8C1I6"/>
<evidence type="ECO:0000256" key="1">
    <source>
        <dbReference type="SAM" id="SignalP"/>
    </source>
</evidence>
<dbReference type="RefSeq" id="WP_108895986.1">
    <property type="nucleotide sequence ID" value="NZ_ONZF01000016.1"/>
</dbReference>
<keyword evidence="1" id="KW-0732">Signal</keyword>